<evidence type="ECO:0000313" key="1">
    <source>
        <dbReference type="EMBL" id="GAA3541832.1"/>
    </source>
</evidence>
<keyword evidence="2" id="KW-1185">Reference proteome</keyword>
<sequence length="90" mass="10178">MCIFRLLWFIRIRVTQLVIVLGQGIQQFLGAAYDPHWFTSPFNPDQLTGFHLADVYLYRGPGRFRLGTGIPGLDKRHCGKSSSNPTHDCG</sequence>
<protein>
    <recommendedName>
        <fullName evidence="3">Secreted protein</fullName>
    </recommendedName>
</protein>
<name>A0ABP6VX63_9GAMM</name>
<comment type="caution">
    <text evidence="1">The sequence shown here is derived from an EMBL/GenBank/DDBJ whole genome shotgun (WGS) entry which is preliminary data.</text>
</comment>
<gene>
    <name evidence="1" type="ORF">GCM10022394_22210</name>
</gene>
<accession>A0ABP6VX63</accession>
<dbReference type="EMBL" id="BAABCX010000002">
    <property type="protein sequence ID" value="GAA3541832.1"/>
    <property type="molecule type" value="Genomic_DNA"/>
</dbReference>
<evidence type="ECO:0000313" key="2">
    <source>
        <dbReference type="Proteomes" id="UP001500795"/>
    </source>
</evidence>
<evidence type="ECO:0008006" key="3">
    <source>
        <dbReference type="Google" id="ProtNLM"/>
    </source>
</evidence>
<organism evidence="1 2">
    <name type="scientific">Zobellella aerophila</name>
    <dbReference type="NCBI Taxonomy" id="870480"/>
    <lineage>
        <taxon>Bacteria</taxon>
        <taxon>Pseudomonadati</taxon>
        <taxon>Pseudomonadota</taxon>
        <taxon>Gammaproteobacteria</taxon>
        <taxon>Aeromonadales</taxon>
        <taxon>Aeromonadaceae</taxon>
        <taxon>Zobellella</taxon>
    </lineage>
</organism>
<proteinExistence type="predicted"/>
<dbReference type="Proteomes" id="UP001500795">
    <property type="component" value="Unassembled WGS sequence"/>
</dbReference>
<reference evidence="2" key="1">
    <citation type="journal article" date="2019" name="Int. J. Syst. Evol. Microbiol.">
        <title>The Global Catalogue of Microorganisms (GCM) 10K type strain sequencing project: providing services to taxonomists for standard genome sequencing and annotation.</title>
        <authorList>
            <consortium name="The Broad Institute Genomics Platform"/>
            <consortium name="The Broad Institute Genome Sequencing Center for Infectious Disease"/>
            <person name="Wu L."/>
            <person name="Ma J."/>
        </authorList>
    </citation>
    <scope>NUCLEOTIDE SEQUENCE [LARGE SCALE GENOMIC DNA]</scope>
    <source>
        <strain evidence="2">JCM 17110</strain>
    </source>
</reference>